<keyword evidence="3 5" id="KW-0560">Oxidoreductase</keyword>
<gene>
    <name evidence="7" type="ORF">AWM68_09505</name>
</gene>
<dbReference type="NCBIfam" id="TIGR02734">
    <property type="entry name" value="crtI_fam"/>
    <property type="match status" value="1"/>
</dbReference>
<reference evidence="8" key="1">
    <citation type="submission" date="2016-01" db="EMBL/GenBank/DDBJ databases">
        <title>Draft genome of Chromobacterium sp. F49.</title>
        <authorList>
            <person name="Hong K.W."/>
        </authorList>
    </citation>
    <scope>NUCLEOTIDE SEQUENCE [LARGE SCALE GENOMIC DNA]</scope>
    <source>
        <strain evidence="8">P7IIIA</strain>
    </source>
</reference>
<dbReference type="InterPro" id="IPR002937">
    <property type="entry name" value="Amino_oxidase"/>
</dbReference>
<protein>
    <submittedName>
        <fullName evidence="7">Capsular biosynthesis protein CpsH</fullName>
    </submittedName>
</protein>
<dbReference type="PANTHER" id="PTHR43734:SF1">
    <property type="entry name" value="PHYTOENE DESATURASE"/>
    <property type="match status" value="1"/>
</dbReference>
<dbReference type="Proteomes" id="UP000076567">
    <property type="component" value="Unassembled WGS sequence"/>
</dbReference>
<evidence type="ECO:0000256" key="2">
    <source>
        <dbReference type="ARBA" id="ARBA00022746"/>
    </source>
</evidence>
<sequence length="479" mass="53917">MNAGIVGGGIGGLITALYLRKQGKEVTIYEKSSGLGGRLNFFKTEGYRIDSGPTIVLLPEMIYEILDEIGIEREEIELIPCTPMYKLNYPDGSHFYKTSDLPGQLNEISRMYPGDEQGFLRYVADMYERFHQGKTAFLDRSFVNKRDFWTPKNLHTLTKLKAYQSVKDFAKVYFNHPRMQEAFSFQTLYIGGSPENSPAMYSLVPFSEHAHGIWYIKGGYASIVDLLQRKLAEQGVEIKVNTPVNSLLINGNACNGVVTKEGTQMHDMVIYNGDFPGIQHLIPGRKPIKKSYQSSSGCFLLYLGLDRTYDEADVHQFFMTDYFDAHMQEVFVRKNLPRDPAVYTFYPSKIDPSLAPEGKSVLYVLVPVPSGDTVDWEAKKETYADFILQRLEDRGYPGLKKAITWKEIRTPNDALTDGLYQGGSFGIAPTLKQSGVFRPQIKPLPYENLYAVGASIHPGGGVPIVMQSAKHLAKYLERA</sequence>
<dbReference type="EMBL" id="LRFC01000034">
    <property type="protein sequence ID" value="KZE64875.1"/>
    <property type="molecule type" value="Genomic_DNA"/>
</dbReference>
<dbReference type="PANTHER" id="PTHR43734">
    <property type="entry name" value="PHYTOENE DESATURASE"/>
    <property type="match status" value="1"/>
</dbReference>
<evidence type="ECO:0000313" key="7">
    <source>
        <dbReference type="EMBL" id="KZE64875.1"/>
    </source>
</evidence>
<accession>A0A163QBR7</accession>
<evidence type="ECO:0000259" key="6">
    <source>
        <dbReference type="Pfam" id="PF01593"/>
    </source>
</evidence>
<comment type="pathway">
    <text evidence="1 5">Carotenoid biosynthesis.</text>
</comment>
<dbReference type="AlphaFoldDB" id="A0A163QBR7"/>
<name>A0A163QBR7_9BACL</name>
<dbReference type="InterPro" id="IPR014105">
    <property type="entry name" value="Carotenoid/retinoid_OxRdtase"/>
</dbReference>
<comment type="similarity">
    <text evidence="4">Belongs to the carotenoid/retinoid oxidoreductase family. CrtN subfamily.</text>
</comment>
<keyword evidence="2 5" id="KW-0125">Carotenoid biosynthesis</keyword>
<comment type="caution">
    <text evidence="7">The sequence shown here is derived from an EMBL/GenBank/DDBJ whole genome shotgun (WGS) entry which is preliminary data.</text>
</comment>
<dbReference type="SUPFAM" id="SSF51905">
    <property type="entry name" value="FAD/NAD(P)-binding domain"/>
    <property type="match status" value="1"/>
</dbReference>
<dbReference type="OrthoDB" id="9814556at2"/>
<evidence type="ECO:0000256" key="4">
    <source>
        <dbReference type="ARBA" id="ARBA00038322"/>
    </source>
</evidence>
<evidence type="ECO:0000313" key="8">
    <source>
        <dbReference type="Proteomes" id="UP000076567"/>
    </source>
</evidence>
<dbReference type="Pfam" id="PF01593">
    <property type="entry name" value="Amino_oxidase"/>
    <property type="match status" value="1"/>
</dbReference>
<feature type="domain" description="Amine oxidase" evidence="6">
    <location>
        <begin position="10"/>
        <end position="473"/>
    </location>
</feature>
<evidence type="ECO:0000256" key="3">
    <source>
        <dbReference type="ARBA" id="ARBA00023002"/>
    </source>
</evidence>
<dbReference type="GO" id="GO:0016117">
    <property type="term" value="P:carotenoid biosynthetic process"/>
    <property type="evidence" value="ECO:0007669"/>
    <property type="project" value="UniProtKB-KW"/>
</dbReference>
<dbReference type="GO" id="GO:0016491">
    <property type="term" value="F:oxidoreductase activity"/>
    <property type="evidence" value="ECO:0007669"/>
    <property type="project" value="UniProtKB-KW"/>
</dbReference>
<dbReference type="Gene3D" id="3.90.660.50">
    <property type="match status" value="1"/>
</dbReference>
<organism evidence="7 8">
    <name type="scientific">Fictibacillus phosphorivorans</name>
    <dbReference type="NCBI Taxonomy" id="1221500"/>
    <lineage>
        <taxon>Bacteria</taxon>
        <taxon>Bacillati</taxon>
        <taxon>Bacillota</taxon>
        <taxon>Bacilli</taxon>
        <taxon>Bacillales</taxon>
        <taxon>Fictibacillaceae</taxon>
        <taxon>Fictibacillus</taxon>
    </lineage>
</organism>
<keyword evidence="8" id="KW-1185">Reference proteome</keyword>
<proteinExistence type="inferred from homology"/>
<dbReference type="RefSeq" id="WP_066243146.1">
    <property type="nucleotide sequence ID" value="NZ_LRFC01000034.1"/>
</dbReference>
<dbReference type="InterPro" id="IPR036188">
    <property type="entry name" value="FAD/NAD-bd_sf"/>
</dbReference>
<dbReference type="Gene3D" id="3.50.50.60">
    <property type="entry name" value="FAD/NAD(P)-binding domain"/>
    <property type="match status" value="1"/>
</dbReference>
<evidence type="ECO:0000256" key="5">
    <source>
        <dbReference type="RuleBase" id="RU362075"/>
    </source>
</evidence>
<evidence type="ECO:0000256" key="1">
    <source>
        <dbReference type="ARBA" id="ARBA00004829"/>
    </source>
</evidence>